<keyword evidence="3" id="KW-1185">Reference proteome</keyword>
<keyword evidence="2" id="KW-0347">Helicase</keyword>
<proteinExistence type="predicted"/>
<dbReference type="SUPFAM" id="SSF52141">
    <property type="entry name" value="Uracil-DNA glycosylase-like"/>
    <property type="match status" value="1"/>
</dbReference>
<evidence type="ECO:0000259" key="1">
    <source>
        <dbReference type="Pfam" id="PF03167"/>
    </source>
</evidence>
<sequence>MTFANQILQFNEELAHKTFHLPGGFKVINPYKGNQKQQVKEITTAFYQKYYNDIKPRRIILGSSPARKGSAVTGVPFEDAKHLQSETNIFIDEFYINKSSSGFLYDVINNYGGCEKFYADFYMNFVFPLGLARTNSKGNEVNCNYYENKKLQEILRPFIINTIRNQLDFGIDTSVCYCIGSGENYTFLSQLNDEYHFFNTIIPLEHPRFITQYNSKNKDKYMAKYMKALRE</sequence>
<dbReference type="Pfam" id="PF03167">
    <property type="entry name" value="UDG"/>
    <property type="match status" value="1"/>
</dbReference>
<evidence type="ECO:0000313" key="2">
    <source>
        <dbReference type="EMBL" id="KKD44063.1"/>
    </source>
</evidence>
<keyword evidence="2" id="KW-0378">Hydrolase</keyword>
<dbReference type="InterPro" id="IPR036895">
    <property type="entry name" value="Uracil-DNA_glycosylase-like_sf"/>
</dbReference>
<dbReference type="CDD" id="cd19375">
    <property type="entry name" value="UDG-F3-like_SMUG2"/>
    <property type="match status" value="1"/>
</dbReference>
<accession>A0ABR5E4T2</accession>
<keyword evidence="2" id="KW-0547">Nucleotide-binding</keyword>
<organism evidence="2 3">
    <name type="scientific">Listeria seeligeri</name>
    <dbReference type="NCBI Taxonomy" id="1640"/>
    <lineage>
        <taxon>Bacteria</taxon>
        <taxon>Bacillati</taxon>
        <taxon>Bacillota</taxon>
        <taxon>Bacilli</taxon>
        <taxon>Bacillales</taxon>
        <taxon>Listeriaceae</taxon>
        <taxon>Listeria</taxon>
    </lineage>
</organism>
<dbReference type="Gene3D" id="3.40.470.10">
    <property type="entry name" value="Uracil-DNA glycosylase-like domain"/>
    <property type="match status" value="1"/>
</dbReference>
<dbReference type="InterPro" id="IPR032579">
    <property type="entry name" value="Phe_SMUG2-like"/>
</dbReference>
<dbReference type="GO" id="GO:0004386">
    <property type="term" value="F:helicase activity"/>
    <property type="evidence" value="ECO:0007669"/>
    <property type="project" value="UniProtKB-KW"/>
</dbReference>
<gene>
    <name evidence="2" type="ORF">UQ68_14030</name>
</gene>
<dbReference type="EMBL" id="JYOM01000017">
    <property type="protein sequence ID" value="KKD44063.1"/>
    <property type="molecule type" value="Genomic_DNA"/>
</dbReference>
<reference evidence="2 3" key="1">
    <citation type="submission" date="2015-02" db="EMBL/GenBank/DDBJ databases">
        <title>Sequencing of Listeria spp. dairy environmental strains.</title>
        <authorList>
            <person name="Muhterem-Uyar M."/>
            <person name="Wagner M."/>
            <person name="Schmitz-Esser S."/>
            <person name="Stessl B."/>
        </authorList>
    </citation>
    <scope>NUCLEOTIDE SEQUENCE [LARGE SCALE GENOMIC DNA]</scope>
    <source>
        <strain evidence="2 3">7KSM</strain>
    </source>
</reference>
<keyword evidence="2" id="KW-0067">ATP-binding</keyword>
<protein>
    <submittedName>
        <fullName evidence="2">ATP-dependent helicase/nuclease subunit A</fullName>
    </submittedName>
</protein>
<dbReference type="RefSeq" id="WP_003747632.1">
    <property type="nucleotide sequence ID" value="NZ_CP063071.1"/>
</dbReference>
<dbReference type="Proteomes" id="UP000033536">
    <property type="component" value="Unassembled WGS sequence"/>
</dbReference>
<comment type="caution">
    <text evidence="2">The sequence shown here is derived from an EMBL/GenBank/DDBJ whole genome shotgun (WGS) entry which is preliminary data.</text>
</comment>
<dbReference type="InterPro" id="IPR005122">
    <property type="entry name" value="Uracil-DNA_glycosylase-like"/>
</dbReference>
<evidence type="ECO:0000313" key="3">
    <source>
        <dbReference type="Proteomes" id="UP000033536"/>
    </source>
</evidence>
<name>A0ABR5E4T2_LISSE</name>
<feature type="domain" description="Uracil-DNA glycosylase-like" evidence="1">
    <location>
        <begin position="49"/>
        <end position="230"/>
    </location>
</feature>